<comment type="caution">
    <text evidence="2">The sequence shown here is derived from an EMBL/GenBank/DDBJ whole genome shotgun (WGS) entry which is preliminary data.</text>
</comment>
<organism evidence="2 3">
    <name type="scientific">Vasconcelosia minhoensis LEGE 07310</name>
    <dbReference type="NCBI Taxonomy" id="915328"/>
    <lineage>
        <taxon>Bacteria</taxon>
        <taxon>Bacillati</taxon>
        <taxon>Cyanobacteriota</taxon>
        <taxon>Cyanophyceae</taxon>
        <taxon>Nodosilineales</taxon>
        <taxon>Cymatolegaceae</taxon>
        <taxon>Vasconcelosia</taxon>
        <taxon>Vasconcelosia minhoensis</taxon>
    </lineage>
</organism>
<name>A0A8J7AVH3_9CYAN</name>
<keyword evidence="1" id="KW-0812">Transmembrane</keyword>
<reference evidence="2" key="1">
    <citation type="submission" date="2020-10" db="EMBL/GenBank/DDBJ databases">
        <authorList>
            <person name="Castelo-Branco R."/>
            <person name="Eusebio N."/>
            <person name="Adriana R."/>
            <person name="Vieira A."/>
            <person name="Brugerolle De Fraissinette N."/>
            <person name="Rezende De Castro R."/>
            <person name="Schneider M.P."/>
            <person name="Vasconcelos V."/>
            <person name="Leao P.N."/>
        </authorList>
    </citation>
    <scope>NUCLEOTIDE SEQUENCE</scope>
    <source>
        <strain evidence="2">LEGE 07310</strain>
    </source>
</reference>
<keyword evidence="3" id="KW-1185">Reference proteome</keyword>
<dbReference type="EMBL" id="JADEXG010000074">
    <property type="protein sequence ID" value="MBE9079944.1"/>
    <property type="molecule type" value="Genomic_DNA"/>
</dbReference>
<evidence type="ECO:0000256" key="1">
    <source>
        <dbReference type="SAM" id="Phobius"/>
    </source>
</evidence>
<keyword evidence="1" id="KW-0472">Membrane</keyword>
<feature type="transmembrane region" description="Helical" evidence="1">
    <location>
        <begin position="43"/>
        <end position="60"/>
    </location>
</feature>
<protein>
    <submittedName>
        <fullName evidence="2">DUF2281 domain-containing protein</fullName>
    </submittedName>
</protein>
<dbReference type="RefSeq" id="WP_193911407.1">
    <property type="nucleotide sequence ID" value="NZ_JADEXG010000074.1"/>
</dbReference>
<gene>
    <name evidence="2" type="ORF">IQ241_22080</name>
</gene>
<keyword evidence="1" id="KW-1133">Transmembrane helix</keyword>
<accession>A0A8J7AVH3</accession>
<dbReference type="Proteomes" id="UP000636505">
    <property type="component" value="Unassembled WGS sequence"/>
</dbReference>
<evidence type="ECO:0000313" key="2">
    <source>
        <dbReference type="EMBL" id="MBE9079944.1"/>
    </source>
</evidence>
<sequence length="144" mass="16078">MAVDFQTFVAIFVILQNFLGGSALSCALDYEDADICKTYRLQGYQLAVLAILTIYSSHLIQSGSKLFMTALENRKKIHQQIDQLLPDQLSLLAEFLDFLQFKRAKPSASTAHPTARQPGLHPNAFVVSDDFDAPLPDSFWLGKE</sequence>
<proteinExistence type="predicted"/>
<evidence type="ECO:0000313" key="3">
    <source>
        <dbReference type="Proteomes" id="UP000636505"/>
    </source>
</evidence>
<dbReference type="AlphaFoldDB" id="A0A8J7AVH3"/>